<reference evidence="2 3" key="1">
    <citation type="submission" date="2016-11" db="EMBL/GenBank/DDBJ databases">
        <title>Trade-off between light-utilization and light-protection in marine flavobacteria.</title>
        <authorList>
            <person name="Kumagai Y."/>
        </authorList>
    </citation>
    <scope>NUCLEOTIDE SEQUENCE [LARGE SCALE GENOMIC DNA]</scope>
    <source>
        <strain evidence="2 3">JCM 13191</strain>
    </source>
</reference>
<gene>
    <name evidence="2" type="ORF">BST97_05285</name>
</gene>
<dbReference type="InterPro" id="IPR029058">
    <property type="entry name" value="AB_hydrolase_fold"/>
</dbReference>
<dbReference type="InterPro" id="IPR003140">
    <property type="entry name" value="PLipase/COase/thioEstase"/>
</dbReference>
<name>A0A1W6MIM3_9FLAO</name>
<dbReference type="SUPFAM" id="SSF53474">
    <property type="entry name" value="alpha/beta-Hydrolases"/>
    <property type="match status" value="1"/>
</dbReference>
<dbReference type="Gene3D" id="3.40.50.1820">
    <property type="entry name" value="alpha/beta hydrolase"/>
    <property type="match status" value="1"/>
</dbReference>
<dbReference type="Pfam" id="PF02230">
    <property type="entry name" value="Abhydrolase_2"/>
    <property type="match status" value="1"/>
</dbReference>
<evidence type="ECO:0000313" key="3">
    <source>
        <dbReference type="Proteomes" id="UP000193431"/>
    </source>
</evidence>
<feature type="domain" description="Phospholipase/carboxylesterase/thioesterase" evidence="1">
    <location>
        <begin position="13"/>
        <end position="172"/>
    </location>
</feature>
<dbReference type="STRING" id="331648.BST97_05285"/>
<dbReference type="RefSeq" id="WP_085766247.1">
    <property type="nucleotide sequence ID" value="NZ_CP019344.1"/>
</dbReference>
<evidence type="ECO:0000313" key="2">
    <source>
        <dbReference type="EMBL" id="ARN77443.1"/>
    </source>
</evidence>
<protein>
    <submittedName>
        <fullName evidence="2">Esterase</fullName>
    </submittedName>
</protein>
<accession>A0A1W6MIM3</accession>
<dbReference type="EMBL" id="CP019344">
    <property type="protein sequence ID" value="ARN77443.1"/>
    <property type="molecule type" value="Genomic_DNA"/>
</dbReference>
<proteinExistence type="predicted"/>
<dbReference type="Proteomes" id="UP000193431">
    <property type="component" value="Chromosome"/>
</dbReference>
<evidence type="ECO:0000259" key="1">
    <source>
        <dbReference type="Pfam" id="PF02230"/>
    </source>
</evidence>
<dbReference type="GO" id="GO:0016787">
    <property type="term" value="F:hydrolase activity"/>
    <property type="evidence" value="ECO:0007669"/>
    <property type="project" value="InterPro"/>
</dbReference>
<sequence length="216" mass="24960">MVRTVSYSHTNSYETVNELTENTKNIWLCFHGLGYLATYFKKYFQSLSTDENYVIVPQAPSKFYQGKDFKHVGASWLTRVDTQQEMKNNLNYINAVLEAEKIQGDQRLILFGYSQGVSIATRFLKNYNDPIKALVLHSGGVPKELTAQDGDHFKSLCYNFYHIMGTKDEYATPERRREELPRLKMLFGTDCEMLEPEIKHIVHVPTLEKIAMQLSS</sequence>
<dbReference type="AlphaFoldDB" id="A0A1W6MIM3"/>
<keyword evidence="3" id="KW-1185">Reference proteome</keyword>
<organism evidence="2 3">
    <name type="scientific">Nonlabens spongiae</name>
    <dbReference type="NCBI Taxonomy" id="331648"/>
    <lineage>
        <taxon>Bacteria</taxon>
        <taxon>Pseudomonadati</taxon>
        <taxon>Bacteroidota</taxon>
        <taxon>Flavobacteriia</taxon>
        <taxon>Flavobacteriales</taxon>
        <taxon>Flavobacteriaceae</taxon>
        <taxon>Nonlabens</taxon>
    </lineage>
</organism>
<dbReference type="OrthoDB" id="595091at2"/>